<dbReference type="PANTHER" id="PTHR47944:SF5">
    <property type="entry name" value="CYTOCHROME P450 71A1-LIKE"/>
    <property type="match status" value="1"/>
</dbReference>
<evidence type="ECO:0000256" key="1">
    <source>
        <dbReference type="ARBA" id="ARBA00001971"/>
    </source>
</evidence>
<dbReference type="InterPro" id="IPR017972">
    <property type="entry name" value="Cyt_P450_CS"/>
</dbReference>
<dbReference type="EMBL" id="JAUHHV010000006">
    <property type="protein sequence ID" value="KAK1420647.1"/>
    <property type="molecule type" value="Genomic_DNA"/>
</dbReference>
<evidence type="ECO:0000256" key="3">
    <source>
        <dbReference type="ARBA" id="ARBA00022617"/>
    </source>
</evidence>
<dbReference type="PANTHER" id="PTHR47944">
    <property type="entry name" value="CYTOCHROME P450 98A9"/>
    <property type="match status" value="1"/>
</dbReference>
<dbReference type="InterPro" id="IPR036396">
    <property type="entry name" value="Cyt_P450_sf"/>
</dbReference>
<keyword evidence="3 8" id="KW-0349">Heme</keyword>
<evidence type="ECO:0000256" key="2">
    <source>
        <dbReference type="ARBA" id="ARBA00010617"/>
    </source>
</evidence>
<gene>
    <name evidence="10" type="ORF">QVD17_22415</name>
</gene>
<dbReference type="FunFam" id="1.10.630.10:FF:000126">
    <property type="entry name" value="Predicted protein"/>
    <property type="match status" value="1"/>
</dbReference>
<keyword evidence="7 9" id="KW-0503">Monooxygenase</keyword>
<dbReference type="GO" id="GO:0020037">
    <property type="term" value="F:heme binding"/>
    <property type="evidence" value="ECO:0007669"/>
    <property type="project" value="InterPro"/>
</dbReference>
<comment type="similarity">
    <text evidence="2 9">Belongs to the cytochrome P450 family.</text>
</comment>
<dbReference type="InterPro" id="IPR001128">
    <property type="entry name" value="Cyt_P450"/>
</dbReference>
<dbReference type="InterPro" id="IPR002401">
    <property type="entry name" value="Cyt_P450_E_grp-I"/>
</dbReference>
<dbReference type="GO" id="GO:0004497">
    <property type="term" value="F:monooxygenase activity"/>
    <property type="evidence" value="ECO:0007669"/>
    <property type="project" value="UniProtKB-KW"/>
</dbReference>
<evidence type="ECO:0000256" key="7">
    <source>
        <dbReference type="ARBA" id="ARBA00023033"/>
    </source>
</evidence>
<comment type="caution">
    <text evidence="10">The sequence shown here is derived from an EMBL/GenBank/DDBJ whole genome shotgun (WGS) entry which is preliminary data.</text>
</comment>
<evidence type="ECO:0000256" key="6">
    <source>
        <dbReference type="ARBA" id="ARBA00023004"/>
    </source>
</evidence>
<sequence length="191" mass="21971">MSELIKQPHLIKKATDELDRVIGKERWVQESDFPNLSFIDSILKETMRLHPVAVLLAPHLALEDCKVAGYDIAKGTVVFINSWSLGRDSDTWDDPHSFRPERFMGRDVDVKGQHFELLPFGSGRRMCPGYNLGLRMMRTLLGNLLHGFNWNLPDNMKIEDIDMEELFGLTTQRKFPLVVVPVPRLAAYMYN</sequence>
<keyword evidence="11" id="KW-1185">Reference proteome</keyword>
<dbReference type="PROSITE" id="PS00086">
    <property type="entry name" value="CYTOCHROME_P450"/>
    <property type="match status" value="1"/>
</dbReference>
<evidence type="ECO:0000256" key="8">
    <source>
        <dbReference type="PIRSR" id="PIRSR602401-1"/>
    </source>
</evidence>
<evidence type="ECO:0000256" key="9">
    <source>
        <dbReference type="RuleBase" id="RU000461"/>
    </source>
</evidence>
<dbReference type="PRINTS" id="PR00463">
    <property type="entry name" value="EP450I"/>
</dbReference>
<dbReference type="Proteomes" id="UP001229421">
    <property type="component" value="Unassembled WGS sequence"/>
</dbReference>
<keyword evidence="5 9" id="KW-0560">Oxidoreductase</keyword>
<name>A0AAD8NTJ0_TARER</name>
<keyword evidence="6 8" id="KW-0408">Iron</keyword>
<dbReference type="Gene3D" id="1.10.630.10">
    <property type="entry name" value="Cytochrome P450"/>
    <property type="match status" value="1"/>
</dbReference>
<comment type="cofactor">
    <cofactor evidence="1 8">
        <name>heme</name>
        <dbReference type="ChEBI" id="CHEBI:30413"/>
    </cofactor>
</comment>
<dbReference type="GO" id="GO:0016705">
    <property type="term" value="F:oxidoreductase activity, acting on paired donors, with incorporation or reduction of molecular oxygen"/>
    <property type="evidence" value="ECO:0007669"/>
    <property type="project" value="InterPro"/>
</dbReference>
<feature type="binding site" description="axial binding residue" evidence="8">
    <location>
        <position position="127"/>
    </location>
    <ligand>
        <name>heme</name>
        <dbReference type="ChEBI" id="CHEBI:30413"/>
    </ligand>
    <ligandPart>
        <name>Fe</name>
        <dbReference type="ChEBI" id="CHEBI:18248"/>
    </ligandPart>
</feature>
<reference evidence="10" key="1">
    <citation type="journal article" date="2023" name="bioRxiv">
        <title>Improved chromosome-level genome assembly for marigold (Tagetes erecta).</title>
        <authorList>
            <person name="Jiang F."/>
            <person name="Yuan L."/>
            <person name="Wang S."/>
            <person name="Wang H."/>
            <person name="Xu D."/>
            <person name="Wang A."/>
            <person name="Fan W."/>
        </authorList>
    </citation>
    <scope>NUCLEOTIDE SEQUENCE</scope>
    <source>
        <strain evidence="10">WSJ</strain>
        <tissue evidence="10">Leaf</tissue>
    </source>
</reference>
<evidence type="ECO:0000256" key="5">
    <source>
        <dbReference type="ARBA" id="ARBA00023002"/>
    </source>
</evidence>
<accession>A0AAD8NTJ0</accession>
<dbReference type="Pfam" id="PF00067">
    <property type="entry name" value="p450"/>
    <property type="match status" value="1"/>
</dbReference>
<keyword evidence="4 8" id="KW-0479">Metal-binding</keyword>
<evidence type="ECO:0000313" key="10">
    <source>
        <dbReference type="EMBL" id="KAK1420647.1"/>
    </source>
</evidence>
<proteinExistence type="inferred from homology"/>
<dbReference type="GO" id="GO:0005506">
    <property type="term" value="F:iron ion binding"/>
    <property type="evidence" value="ECO:0007669"/>
    <property type="project" value="InterPro"/>
</dbReference>
<organism evidence="10 11">
    <name type="scientific">Tagetes erecta</name>
    <name type="common">African marigold</name>
    <dbReference type="NCBI Taxonomy" id="13708"/>
    <lineage>
        <taxon>Eukaryota</taxon>
        <taxon>Viridiplantae</taxon>
        <taxon>Streptophyta</taxon>
        <taxon>Embryophyta</taxon>
        <taxon>Tracheophyta</taxon>
        <taxon>Spermatophyta</taxon>
        <taxon>Magnoliopsida</taxon>
        <taxon>eudicotyledons</taxon>
        <taxon>Gunneridae</taxon>
        <taxon>Pentapetalae</taxon>
        <taxon>asterids</taxon>
        <taxon>campanulids</taxon>
        <taxon>Asterales</taxon>
        <taxon>Asteraceae</taxon>
        <taxon>Asteroideae</taxon>
        <taxon>Heliantheae alliance</taxon>
        <taxon>Tageteae</taxon>
        <taxon>Tagetes</taxon>
    </lineage>
</organism>
<protein>
    <submittedName>
        <fullName evidence="10">Uncharacterized protein</fullName>
    </submittedName>
</protein>
<dbReference type="PRINTS" id="PR00385">
    <property type="entry name" value="P450"/>
</dbReference>
<evidence type="ECO:0000313" key="11">
    <source>
        <dbReference type="Proteomes" id="UP001229421"/>
    </source>
</evidence>
<dbReference type="AlphaFoldDB" id="A0AAD8NTJ0"/>
<evidence type="ECO:0000256" key="4">
    <source>
        <dbReference type="ARBA" id="ARBA00022723"/>
    </source>
</evidence>
<dbReference type="SUPFAM" id="SSF48264">
    <property type="entry name" value="Cytochrome P450"/>
    <property type="match status" value="1"/>
</dbReference>